<evidence type="ECO:0000313" key="2">
    <source>
        <dbReference type="EMBL" id="KAL0483593.1"/>
    </source>
</evidence>
<evidence type="ECO:0000256" key="1">
    <source>
        <dbReference type="SAM" id="SignalP"/>
    </source>
</evidence>
<gene>
    <name evidence="2" type="ORF">AKO1_011473</name>
</gene>
<evidence type="ECO:0000313" key="3">
    <source>
        <dbReference type="Proteomes" id="UP001431209"/>
    </source>
</evidence>
<sequence>MRRFFLTVLFVLLCATISNGAKGIPVDDLDICTLCLDTVASVKTMKKLKIPKATILNYVETICKGREDKSFCERFTSNYFVVDDFIKSLTPMMICETIVMCF</sequence>
<accession>A0AAW2Z3M5</accession>
<keyword evidence="3" id="KW-1185">Reference proteome</keyword>
<dbReference type="Gene3D" id="1.10.225.10">
    <property type="entry name" value="Saposin-like"/>
    <property type="match status" value="1"/>
</dbReference>
<proteinExistence type="predicted"/>
<dbReference type="InterPro" id="IPR011001">
    <property type="entry name" value="Saposin-like"/>
</dbReference>
<dbReference type="SUPFAM" id="SSF47862">
    <property type="entry name" value="Saposin"/>
    <property type="match status" value="1"/>
</dbReference>
<evidence type="ECO:0008006" key="4">
    <source>
        <dbReference type="Google" id="ProtNLM"/>
    </source>
</evidence>
<dbReference type="EMBL" id="JAOPGA020000972">
    <property type="protein sequence ID" value="KAL0483593.1"/>
    <property type="molecule type" value="Genomic_DNA"/>
</dbReference>
<name>A0AAW2Z3M5_9EUKA</name>
<feature type="chain" id="PRO_5043419252" description="Saposin B-type domain-containing protein" evidence="1">
    <location>
        <begin position="21"/>
        <end position="102"/>
    </location>
</feature>
<dbReference type="Proteomes" id="UP001431209">
    <property type="component" value="Unassembled WGS sequence"/>
</dbReference>
<organism evidence="2 3">
    <name type="scientific">Acrasis kona</name>
    <dbReference type="NCBI Taxonomy" id="1008807"/>
    <lineage>
        <taxon>Eukaryota</taxon>
        <taxon>Discoba</taxon>
        <taxon>Heterolobosea</taxon>
        <taxon>Tetramitia</taxon>
        <taxon>Eutetramitia</taxon>
        <taxon>Acrasidae</taxon>
        <taxon>Acrasis</taxon>
    </lineage>
</organism>
<keyword evidence="1" id="KW-0732">Signal</keyword>
<protein>
    <recommendedName>
        <fullName evidence="4">Saposin B-type domain-containing protein</fullName>
    </recommendedName>
</protein>
<feature type="signal peptide" evidence="1">
    <location>
        <begin position="1"/>
        <end position="20"/>
    </location>
</feature>
<comment type="caution">
    <text evidence="2">The sequence shown here is derived from an EMBL/GenBank/DDBJ whole genome shotgun (WGS) entry which is preliminary data.</text>
</comment>
<dbReference type="AlphaFoldDB" id="A0AAW2Z3M5"/>
<reference evidence="2 3" key="1">
    <citation type="submission" date="2024-03" db="EMBL/GenBank/DDBJ databases">
        <title>The Acrasis kona genome and developmental transcriptomes reveal deep origins of eukaryotic multicellular pathways.</title>
        <authorList>
            <person name="Sheikh S."/>
            <person name="Fu C.-J."/>
            <person name="Brown M.W."/>
            <person name="Baldauf S.L."/>
        </authorList>
    </citation>
    <scope>NUCLEOTIDE SEQUENCE [LARGE SCALE GENOMIC DNA]</scope>
    <source>
        <strain evidence="2 3">ATCC MYA-3509</strain>
    </source>
</reference>